<organism evidence="1 2">
    <name type="scientific">Paraglomus brasilianum</name>
    <dbReference type="NCBI Taxonomy" id="144538"/>
    <lineage>
        <taxon>Eukaryota</taxon>
        <taxon>Fungi</taxon>
        <taxon>Fungi incertae sedis</taxon>
        <taxon>Mucoromycota</taxon>
        <taxon>Glomeromycotina</taxon>
        <taxon>Glomeromycetes</taxon>
        <taxon>Paraglomerales</taxon>
        <taxon>Paraglomeraceae</taxon>
        <taxon>Paraglomus</taxon>
    </lineage>
</organism>
<accession>A0A9N9BF09</accession>
<evidence type="ECO:0000313" key="1">
    <source>
        <dbReference type="EMBL" id="CAG8566166.1"/>
    </source>
</evidence>
<sequence length="42" mass="4836">MGLASYLYHGYEEHNETISYSTINARRNVSLKFMLTGELVIL</sequence>
<evidence type="ECO:0000313" key="2">
    <source>
        <dbReference type="Proteomes" id="UP000789739"/>
    </source>
</evidence>
<keyword evidence="2" id="KW-1185">Reference proteome</keyword>
<name>A0A9N9BF09_9GLOM</name>
<dbReference type="Proteomes" id="UP000789739">
    <property type="component" value="Unassembled WGS sequence"/>
</dbReference>
<proteinExistence type="predicted"/>
<protein>
    <submittedName>
        <fullName evidence="1">5343_t:CDS:1</fullName>
    </submittedName>
</protein>
<gene>
    <name evidence="1" type="ORF">PBRASI_LOCUS5854</name>
</gene>
<reference evidence="1" key="1">
    <citation type="submission" date="2021-06" db="EMBL/GenBank/DDBJ databases">
        <authorList>
            <person name="Kallberg Y."/>
            <person name="Tangrot J."/>
            <person name="Rosling A."/>
        </authorList>
    </citation>
    <scope>NUCLEOTIDE SEQUENCE</scope>
    <source>
        <strain evidence="1">BR232B</strain>
    </source>
</reference>
<dbReference type="EMBL" id="CAJVPI010000722">
    <property type="protein sequence ID" value="CAG8566166.1"/>
    <property type="molecule type" value="Genomic_DNA"/>
</dbReference>
<dbReference type="AlphaFoldDB" id="A0A9N9BF09"/>
<comment type="caution">
    <text evidence="1">The sequence shown here is derived from an EMBL/GenBank/DDBJ whole genome shotgun (WGS) entry which is preliminary data.</text>
</comment>